<evidence type="ECO:0000256" key="4">
    <source>
        <dbReference type="ARBA" id="ARBA00022723"/>
    </source>
</evidence>
<gene>
    <name evidence="8" type="ORF">CCE28_13465</name>
</gene>
<evidence type="ECO:0000256" key="3">
    <source>
        <dbReference type="ARBA" id="ARBA00022691"/>
    </source>
</evidence>
<dbReference type="CDD" id="cd01335">
    <property type="entry name" value="Radical_SAM"/>
    <property type="match status" value="1"/>
</dbReference>
<keyword evidence="9" id="KW-1185">Reference proteome</keyword>
<protein>
    <recommendedName>
        <fullName evidence="7">Radical SAM core domain-containing protein</fullName>
    </recommendedName>
</protein>
<keyword evidence="5" id="KW-0408">Iron</keyword>
<dbReference type="InterPro" id="IPR007197">
    <property type="entry name" value="rSAM"/>
</dbReference>
<dbReference type="SFLD" id="SFLDG01086">
    <property type="entry name" value="elongater_protein-like"/>
    <property type="match status" value="1"/>
</dbReference>
<dbReference type="SFLD" id="SFLDS00029">
    <property type="entry name" value="Radical_SAM"/>
    <property type="match status" value="1"/>
</dbReference>
<evidence type="ECO:0000256" key="1">
    <source>
        <dbReference type="ARBA" id="ARBA00001966"/>
    </source>
</evidence>
<evidence type="ECO:0000256" key="2">
    <source>
        <dbReference type="ARBA" id="ARBA00022485"/>
    </source>
</evidence>
<evidence type="ECO:0000256" key="5">
    <source>
        <dbReference type="ARBA" id="ARBA00023004"/>
    </source>
</evidence>
<dbReference type="PANTHER" id="PTHR11135">
    <property type="entry name" value="HISTONE ACETYLTRANSFERASE-RELATED"/>
    <property type="match status" value="1"/>
</dbReference>
<keyword evidence="2" id="KW-0004">4Fe-4S</keyword>
<dbReference type="PANTHER" id="PTHR11135:SF0">
    <property type="entry name" value="ELONGATOR COMPLEX PROTEIN 3"/>
    <property type="match status" value="1"/>
</dbReference>
<dbReference type="Proteomes" id="UP000216024">
    <property type="component" value="Unassembled WGS sequence"/>
</dbReference>
<dbReference type="GO" id="GO:0003824">
    <property type="term" value="F:catalytic activity"/>
    <property type="evidence" value="ECO:0007669"/>
    <property type="project" value="InterPro"/>
</dbReference>
<dbReference type="InterPro" id="IPR006638">
    <property type="entry name" value="Elp3/MiaA/NifB-like_rSAM"/>
</dbReference>
<accession>A0A267MJ52</accession>
<dbReference type="GO" id="GO:0046872">
    <property type="term" value="F:metal ion binding"/>
    <property type="evidence" value="ECO:0007669"/>
    <property type="project" value="UniProtKB-KW"/>
</dbReference>
<evidence type="ECO:0000256" key="6">
    <source>
        <dbReference type="ARBA" id="ARBA00023014"/>
    </source>
</evidence>
<evidence type="ECO:0000313" key="9">
    <source>
        <dbReference type="Proteomes" id="UP000216024"/>
    </source>
</evidence>
<dbReference type="RefSeq" id="WP_095134249.1">
    <property type="nucleotide sequence ID" value="NZ_NIBG01000011.1"/>
</dbReference>
<evidence type="ECO:0000313" key="8">
    <source>
        <dbReference type="EMBL" id="PAB58895.1"/>
    </source>
</evidence>
<reference evidence="8 9" key="1">
    <citation type="submission" date="2017-06" db="EMBL/GenBank/DDBJ databases">
        <title>Draft genome sequence of anaerobic fermentative bacterium Anaeromicrobium sediminis DY2726D isolated from West Pacific Ocean sediments.</title>
        <authorList>
            <person name="Zeng X."/>
        </authorList>
    </citation>
    <scope>NUCLEOTIDE SEQUENCE [LARGE SCALE GENOMIC DNA]</scope>
    <source>
        <strain evidence="8 9">DY2726D</strain>
    </source>
</reference>
<dbReference type="InterPro" id="IPR032432">
    <property type="entry name" value="Radical_SAM_C"/>
</dbReference>
<dbReference type="Pfam" id="PF04055">
    <property type="entry name" value="Radical_SAM"/>
    <property type="match status" value="1"/>
</dbReference>
<dbReference type="AlphaFoldDB" id="A0A267MJ52"/>
<keyword evidence="4" id="KW-0479">Metal-binding</keyword>
<dbReference type="Pfam" id="PF16199">
    <property type="entry name" value="Radical_SAM_C"/>
    <property type="match status" value="1"/>
</dbReference>
<comment type="cofactor">
    <cofactor evidence="1">
        <name>[4Fe-4S] cluster</name>
        <dbReference type="ChEBI" id="CHEBI:49883"/>
    </cofactor>
</comment>
<dbReference type="GO" id="GO:0051539">
    <property type="term" value="F:4 iron, 4 sulfur cluster binding"/>
    <property type="evidence" value="ECO:0007669"/>
    <property type="project" value="UniProtKB-KW"/>
</dbReference>
<organism evidence="8 9">
    <name type="scientific">Anaeromicrobium sediminis</name>
    <dbReference type="NCBI Taxonomy" id="1478221"/>
    <lineage>
        <taxon>Bacteria</taxon>
        <taxon>Bacillati</taxon>
        <taxon>Bacillota</taxon>
        <taxon>Clostridia</taxon>
        <taxon>Peptostreptococcales</taxon>
        <taxon>Thermotaleaceae</taxon>
        <taxon>Anaeromicrobium</taxon>
    </lineage>
</organism>
<dbReference type="InterPro" id="IPR023404">
    <property type="entry name" value="rSAM_horseshoe"/>
</dbReference>
<dbReference type="InterPro" id="IPR058240">
    <property type="entry name" value="rSAM_sf"/>
</dbReference>
<dbReference type="InterPro" id="IPR039661">
    <property type="entry name" value="ELP3"/>
</dbReference>
<name>A0A267MJ52_9FIRM</name>
<comment type="caution">
    <text evidence="8">The sequence shown here is derived from an EMBL/GenBank/DDBJ whole genome shotgun (WGS) entry which is preliminary data.</text>
</comment>
<dbReference type="OrthoDB" id="9815044at2"/>
<evidence type="ECO:0000259" key="7">
    <source>
        <dbReference type="PROSITE" id="PS51918"/>
    </source>
</evidence>
<dbReference type="GO" id="GO:0002926">
    <property type="term" value="P:tRNA wobble base 5-methoxycarbonylmethyl-2-thiouridinylation"/>
    <property type="evidence" value="ECO:0007669"/>
    <property type="project" value="TreeGrafter"/>
</dbReference>
<dbReference type="GO" id="GO:0005737">
    <property type="term" value="C:cytoplasm"/>
    <property type="evidence" value="ECO:0007669"/>
    <property type="project" value="TreeGrafter"/>
</dbReference>
<proteinExistence type="predicted"/>
<dbReference type="SMART" id="SM00729">
    <property type="entry name" value="Elp3"/>
    <property type="match status" value="1"/>
</dbReference>
<dbReference type="EMBL" id="NIBG01000011">
    <property type="protein sequence ID" value="PAB58895.1"/>
    <property type="molecule type" value="Genomic_DNA"/>
</dbReference>
<dbReference type="SUPFAM" id="SSF102114">
    <property type="entry name" value="Radical SAM enzymes"/>
    <property type="match status" value="1"/>
</dbReference>
<dbReference type="Gene3D" id="3.80.30.20">
    <property type="entry name" value="tm_1862 like domain"/>
    <property type="match status" value="1"/>
</dbReference>
<keyword evidence="3" id="KW-0949">S-adenosyl-L-methionine</keyword>
<dbReference type="SFLD" id="SFLDG01082">
    <property type="entry name" value="B12-binding_domain_containing"/>
    <property type="match status" value="1"/>
</dbReference>
<feature type="domain" description="Radical SAM core" evidence="7">
    <location>
        <begin position="1"/>
        <end position="230"/>
    </location>
</feature>
<dbReference type="PROSITE" id="PS51918">
    <property type="entry name" value="RADICAL_SAM"/>
    <property type="match status" value="1"/>
</dbReference>
<keyword evidence="6" id="KW-0411">Iron-sulfur</keyword>
<sequence length="358" mass="40945">MAKTNYIIPVFVPHKGCPFDCVFCNQKRITGNVEDISIDKVRNQISDYISTIPDYENKNIEIAFFGGSFTGIERDLQESLLKVAYEWKSKGIVNHIRLSTRPDYINEDIMEFLVGYGVSIIELGVQSMDEKILNLSGRGHTPEHVKIAVNIMKNYPVKVGLQMMVGLPGDTEDSVNYTADEIIRLKPDFVRIYPTLVVKDTELEELYINSKYIPFNLDSTISICKDLLVKFIKNRIEVIRIGLQPTENIAKGKDIIAGPFHPSIRQLVEDNLFKDFLNYIFSHSKLENEKEVILETSDKNVSSVAGHNKSNIKFLKDKYNIGKIKIIRNNSLIDRNVKLFTNNNMIVYNIIQYINDAI</sequence>